<dbReference type="EMBL" id="JACYGY010000001">
    <property type="protein sequence ID" value="MBE9462464.1"/>
    <property type="molecule type" value="Genomic_DNA"/>
</dbReference>
<dbReference type="InterPro" id="IPR036271">
    <property type="entry name" value="Tet_transcr_reg_TetR-rel_C_sf"/>
</dbReference>
<organism evidence="6 7">
    <name type="scientific">Dyadobacter subterraneus</name>
    <dbReference type="NCBI Taxonomy" id="2773304"/>
    <lineage>
        <taxon>Bacteria</taxon>
        <taxon>Pseudomonadati</taxon>
        <taxon>Bacteroidota</taxon>
        <taxon>Cytophagia</taxon>
        <taxon>Cytophagales</taxon>
        <taxon>Spirosomataceae</taxon>
        <taxon>Dyadobacter</taxon>
    </lineage>
</organism>
<evidence type="ECO:0000313" key="6">
    <source>
        <dbReference type="EMBL" id="MBE9462464.1"/>
    </source>
</evidence>
<dbReference type="PRINTS" id="PR00455">
    <property type="entry name" value="HTHTETR"/>
</dbReference>
<name>A0ABR9WAF6_9BACT</name>
<dbReference type="PANTHER" id="PTHR47506:SF3">
    <property type="entry name" value="HTH-TYPE TRANSCRIPTIONAL REGULATOR LMRA"/>
    <property type="match status" value="1"/>
</dbReference>
<protein>
    <submittedName>
        <fullName evidence="6">TetR/AcrR family transcriptional regulator</fullName>
    </submittedName>
</protein>
<feature type="domain" description="HTH tetR-type" evidence="5">
    <location>
        <begin position="5"/>
        <end position="65"/>
    </location>
</feature>
<evidence type="ECO:0000313" key="7">
    <source>
        <dbReference type="Proteomes" id="UP000634134"/>
    </source>
</evidence>
<evidence type="ECO:0000256" key="4">
    <source>
        <dbReference type="PROSITE-ProRule" id="PRU00335"/>
    </source>
</evidence>
<dbReference type="InterPro" id="IPR001647">
    <property type="entry name" value="HTH_TetR"/>
</dbReference>
<evidence type="ECO:0000256" key="2">
    <source>
        <dbReference type="ARBA" id="ARBA00023125"/>
    </source>
</evidence>
<accession>A0ABR9WAF6</accession>
<evidence type="ECO:0000256" key="1">
    <source>
        <dbReference type="ARBA" id="ARBA00023015"/>
    </source>
</evidence>
<dbReference type="Gene3D" id="1.10.357.10">
    <property type="entry name" value="Tetracycline Repressor, domain 2"/>
    <property type="match status" value="1"/>
</dbReference>
<dbReference type="PROSITE" id="PS50977">
    <property type="entry name" value="HTH_TETR_2"/>
    <property type="match status" value="1"/>
</dbReference>
<dbReference type="PANTHER" id="PTHR47506">
    <property type="entry name" value="TRANSCRIPTIONAL REGULATORY PROTEIN"/>
    <property type="match status" value="1"/>
</dbReference>
<feature type="DNA-binding region" description="H-T-H motif" evidence="4">
    <location>
        <begin position="28"/>
        <end position="47"/>
    </location>
</feature>
<keyword evidence="3" id="KW-0804">Transcription</keyword>
<dbReference type="RefSeq" id="WP_194120668.1">
    <property type="nucleotide sequence ID" value="NZ_JACYGY010000001.1"/>
</dbReference>
<proteinExistence type="predicted"/>
<keyword evidence="7" id="KW-1185">Reference proteome</keyword>
<keyword evidence="1" id="KW-0805">Transcription regulation</keyword>
<dbReference type="InterPro" id="IPR009057">
    <property type="entry name" value="Homeodomain-like_sf"/>
</dbReference>
<dbReference type="SUPFAM" id="SSF48498">
    <property type="entry name" value="Tetracyclin repressor-like, C-terminal domain"/>
    <property type="match status" value="1"/>
</dbReference>
<dbReference type="Pfam" id="PF00440">
    <property type="entry name" value="TetR_N"/>
    <property type="match status" value="1"/>
</dbReference>
<dbReference type="SUPFAM" id="SSF46689">
    <property type="entry name" value="Homeodomain-like"/>
    <property type="match status" value="1"/>
</dbReference>
<evidence type="ECO:0000256" key="3">
    <source>
        <dbReference type="ARBA" id="ARBA00023163"/>
    </source>
</evidence>
<evidence type="ECO:0000259" key="5">
    <source>
        <dbReference type="PROSITE" id="PS50977"/>
    </source>
</evidence>
<gene>
    <name evidence="6" type="ORF">IEE83_11285</name>
</gene>
<dbReference type="Proteomes" id="UP000634134">
    <property type="component" value="Unassembled WGS sequence"/>
</dbReference>
<dbReference type="InterPro" id="IPR011075">
    <property type="entry name" value="TetR_C"/>
</dbReference>
<dbReference type="Pfam" id="PF16925">
    <property type="entry name" value="TetR_C_13"/>
    <property type="match status" value="1"/>
</dbReference>
<comment type="caution">
    <text evidence="6">The sequence shown here is derived from an EMBL/GenBank/DDBJ whole genome shotgun (WGS) entry which is preliminary data.</text>
</comment>
<keyword evidence="2 4" id="KW-0238">DNA-binding</keyword>
<sequence>MKTRTDTKEKIVELARDLILAGGYPSLSYQQISSKLGIKNAAIHYHYPNKEDLGVEVVRRDSEKFDDFIVAVSGLGHWEKLEAFMSNYRKYLENENRICMIGSTASDYKEIPEQVQISASAYFTTVKEWFVALLESGRKEKAFYFKGEAVNKASLITSAMAGGLQHSRLVGNEHYDAIITQIKLELKE</sequence>
<reference evidence="7" key="1">
    <citation type="submission" date="2023-07" db="EMBL/GenBank/DDBJ databases">
        <title>Dyadobacter sp. nov 'subterranea' isolated from contaminted grondwater.</title>
        <authorList>
            <person name="Szabo I."/>
            <person name="Al-Omari J."/>
            <person name="Szerdahelyi S.G."/>
            <person name="Rado J."/>
        </authorList>
    </citation>
    <scope>NUCLEOTIDE SEQUENCE [LARGE SCALE GENOMIC DNA]</scope>
    <source>
        <strain evidence="7">UP-52</strain>
    </source>
</reference>